<dbReference type="EMBL" id="DXGI01000110">
    <property type="protein sequence ID" value="HIW78123.1"/>
    <property type="molecule type" value="Genomic_DNA"/>
</dbReference>
<accession>A0A9D1QY92</accession>
<gene>
    <name evidence="1" type="ORF">H9874_03130</name>
</gene>
<dbReference type="AlphaFoldDB" id="A0A9D1QY92"/>
<reference evidence="1" key="1">
    <citation type="journal article" date="2021" name="PeerJ">
        <title>Extensive microbial diversity within the chicken gut microbiome revealed by metagenomics and culture.</title>
        <authorList>
            <person name="Gilroy R."/>
            <person name="Ravi A."/>
            <person name="Getino M."/>
            <person name="Pursley I."/>
            <person name="Horton D.L."/>
            <person name="Alikhan N.F."/>
            <person name="Baker D."/>
            <person name="Gharbi K."/>
            <person name="Hall N."/>
            <person name="Watson M."/>
            <person name="Adriaenssens E.M."/>
            <person name="Foster-Nyarko E."/>
            <person name="Jarju S."/>
            <person name="Secka A."/>
            <person name="Antonio M."/>
            <person name="Oren A."/>
            <person name="Chaudhuri R.R."/>
            <person name="La Ragione R."/>
            <person name="Hildebrand F."/>
            <person name="Pallen M.J."/>
        </authorList>
    </citation>
    <scope>NUCLEOTIDE SEQUENCE</scope>
    <source>
        <strain evidence="1">ChiSxjej5B17-1746</strain>
    </source>
</reference>
<dbReference type="Proteomes" id="UP000824264">
    <property type="component" value="Unassembled WGS sequence"/>
</dbReference>
<dbReference type="InterPro" id="IPR021508">
    <property type="entry name" value="Gp17-like"/>
</dbReference>
<sequence length="130" mass="14320">MMPSAVDFEKALLRTLREDAGLYALVEGKVFALLVPTGTTLPCVSFQRFGGRPANTLAGASGLEEIDLLIDAWARDYSEAKAVAKAVRAAMPANGPRFGAHLIEDQDLYEDGTNYFRVSMEFKVWFLETE</sequence>
<protein>
    <submittedName>
        <fullName evidence="1">DUF3168 domain-containing protein</fullName>
    </submittedName>
</protein>
<name>A0A9D1QY92_9BACT</name>
<dbReference type="Pfam" id="PF11367">
    <property type="entry name" value="Tail_completion_gp17"/>
    <property type="match status" value="1"/>
</dbReference>
<organism evidence="1 2">
    <name type="scientific">Candidatus Bilophila faecipullorum</name>
    <dbReference type="NCBI Taxonomy" id="2838482"/>
    <lineage>
        <taxon>Bacteria</taxon>
        <taxon>Pseudomonadati</taxon>
        <taxon>Thermodesulfobacteriota</taxon>
        <taxon>Desulfovibrionia</taxon>
        <taxon>Desulfovibrionales</taxon>
        <taxon>Desulfovibrionaceae</taxon>
        <taxon>Bilophila</taxon>
    </lineage>
</organism>
<dbReference type="Gene3D" id="3.30.2000.30">
    <property type="match status" value="1"/>
</dbReference>
<evidence type="ECO:0000313" key="2">
    <source>
        <dbReference type="Proteomes" id="UP000824264"/>
    </source>
</evidence>
<reference evidence="1" key="2">
    <citation type="submission" date="2021-04" db="EMBL/GenBank/DDBJ databases">
        <authorList>
            <person name="Gilroy R."/>
        </authorList>
    </citation>
    <scope>NUCLEOTIDE SEQUENCE</scope>
    <source>
        <strain evidence="1">ChiSxjej5B17-1746</strain>
    </source>
</reference>
<comment type="caution">
    <text evidence="1">The sequence shown here is derived from an EMBL/GenBank/DDBJ whole genome shotgun (WGS) entry which is preliminary data.</text>
</comment>
<proteinExistence type="predicted"/>
<dbReference type="InterPro" id="IPR053745">
    <property type="entry name" value="Viral_Tail_Comp_sf"/>
</dbReference>
<evidence type="ECO:0000313" key="1">
    <source>
        <dbReference type="EMBL" id="HIW78123.1"/>
    </source>
</evidence>